<dbReference type="InterPro" id="IPR036259">
    <property type="entry name" value="MFS_trans_sf"/>
</dbReference>
<dbReference type="EMBL" id="FNAP01000005">
    <property type="protein sequence ID" value="SDE30708.1"/>
    <property type="molecule type" value="Genomic_DNA"/>
</dbReference>
<dbReference type="SUPFAM" id="SSF103473">
    <property type="entry name" value="MFS general substrate transporter"/>
    <property type="match status" value="1"/>
</dbReference>
<dbReference type="STRING" id="69960.SAMN05421720_105181"/>
<name>A0A1G7BUD3_9PROT</name>
<keyword evidence="1" id="KW-0472">Membrane</keyword>
<organism evidence="2 3">
    <name type="scientific">Rhodospira trueperi</name>
    <dbReference type="NCBI Taxonomy" id="69960"/>
    <lineage>
        <taxon>Bacteria</taxon>
        <taxon>Pseudomonadati</taxon>
        <taxon>Pseudomonadota</taxon>
        <taxon>Alphaproteobacteria</taxon>
        <taxon>Rhodospirillales</taxon>
        <taxon>Rhodospirillaceae</taxon>
        <taxon>Rhodospira</taxon>
    </lineage>
</organism>
<keyword evidence="1" id="KW-1133">Transmembrane helix</keyword>
<dbReference type="AlphaFoldDB" id="A0A1G7BUD3"/>
<evidence type="ECO:0000313" key="3">
    <source>
        <dbReference type="Proteomes" id="UP000199412"/>
    </source>
</evidence>
<feature type="transmembrane region" description="Helical" evidence="1">
    <location>
        <begin position="30"/>
        <end position="50"/>
    </location>
</feature>
<dbReference type="Proteomes" id="UP000199412">
    <property type="component" value="Unassembled WGS sequence"/>
</dbReference>
<sequence length="98" mass="9741">MYAGLIQLDSAALTAGAVETAPAGRRGATLAVHSLLGFGAAFVAPVAFGLTLDLAGGRETPAAWGVAFAMVGAVGLLGVPALMLARSKRGRGPNRPAR</sequence>
<reference evidence="2 3" key="1">
    <citation type="submission" date="2016-10" db="EMBL/GenBank/DDBJ databases">
        <authorList>
            <person name="de Groot N.N."/>
        </authorList>
    </citation>
    <scope>NUCLEOTIDE SEQUENCE [LARGE SCALE GENOMIC DNA]</scope>
    <source>
        <strain evidence="2 3">ATCC 700224</strain>
    </source>
</reference>
<evidence type="ECO:0008006" key="4">
    <source>
        <dbReference type="Google" id="ProtNLM"/>
    </source>
</evidence>
<keyword evidence="1" id="KW-0812">Transmembrane</keyword>
<gene>
    <name evidence="2" type="ORF">SAMN05421720_105181</name>
</gene>
<evidence type="ECO:0000313" key="2">
    <source>
        <dbReference type="EMBL" id="SDE30708.1"/>
    </source>
</evidence>
<protein>
    <recommendedName>
        <fullName evidence="4">Major facilitator superfamily (MFS) profile domain-containing protein</fullName>
    </recommendedName>
</protein>
<keyword evidence="3" id="KW-1185">Reference proteome</keyword>
<dbReference type="RefSeq" id="WP_092785254.1">
    <property type="nucleotide sequence ID" value="NZ_FNAP01000005.1"/>
</dbReference>
<evidence type="ECO:0000256" key="1">
    <source>
        <dbReference type="SAM" id="Phobius"/>
    </source>
</evidence>
<feature type="transmembrane region" description="Helical" evidence="1">
    <location>
        <begin position="62"/>
        <end position="85"/>
    </location>
</feature>
<proteinExistence type="predicted"/>
<dbReference type="OrthoDB" id="5412728at2"/>
<accession>A0A1G7BUD3</accession>